<dbReference type="InterPro" id="IPR015449">
    <property type="entry name" value="K_chnl_Ca-activ_SK"/>
</dbReference>
<gene>
    <name evidence="4" type="ORF">AB6A40_003189</name>
</gene>
<dbReference type="AlphaFoldDB" id="A0ABD6EA03"/>
<feature type="domain" description="Potassium channel" evidence="3">
    <location>
        <begin position="81"/>
        <end position="162"/>
    </location>
</feature>
<keyword evidence="5" id="KW-1185">Reference proteome</keyword>
<comment type="caution">
    <text evidence="4">The sequence shown here is derived from an EMBL/GenBank/DDBJ whole genome shotgun (WGS) entry which is preliminary data.</text>
</comment>
<organism evidence="4 5">
    <name type="scientific">Gnathostoma spinigerum</name>
    <dbReference type="NCBI Taxonomy" id="75299"/>
    <lineage>
        <taxon>Eukaryota</taxon>
        <taxon>Metazoa</taxon>
        <taxon>Ecdysozoa</taxon>
        <taxon>Nematoda</taxon>
        <taxon>Chromadorea</taxon>
        <taxon>Rhabditida</taxon>
        <taxon>Spirurina</taxon>
        <taxon>Gnathostomatomorpha</taxon>
        <taxon>Gnathostomatoidea</taxon>
        <taxon>Gnathostomatidae</taxon>
        <taxon>Gnathostoma</taxon>
    </lineage>
</organism>
<dbReference type="Gene3D" id="1.10.287.70">
    <property type="match status" value="2"/>
</dbReference>
<feature type="transmembrane region" description="Helical" evidence="1">
    <location>
        <begin position="73"/>
        <end position="92"/>
    </location>
</feature>
<feature type="transmembrane region" description="Helical" evidence="1">
    <location>
        <begin position="12"/>
        <end position="32"/>
    </location>
</feature>
<keyword evidence="1" id="KW-0472">Membrane</keyword>
<dbReference type="InterPro" id="IPR013099">
    <property type="entry name" value="K_chnl_dom"/>
</dbReference>
<feature type="transmembrane region" description="Helical" evidence="1">
    <location>
        <begin position="137"/>
        <end position="158"/>
    </location>
</feature>
<evidence type="ECO:0000259" key="2">
    <source>
        <dbReference type="Pfam" id="PF02888"/>
    </source>
</evidence>
<dbReference type="EMBL" id="JBGFUD010001586">
    <property type="protein sequence ID" value="MFH4976480.1"/>
    <property type="molecule type" value="Genomic_DNA"/>
</dbReference>
<dbReference type="InterPro" id="IPR004178">
    <property type="entry name" value="CaM-bd_dom"/>
</dbReference>
<evidence type="ECO:0000256" key="1">
    <source>
        <dbReference type="SAM" id="Phobius"/>
    </source>
</evidence>
<dbReference type="PANTHER" id="PTHR10153">
    <property type="entry name" value="SMALL CONDUCTANCE CALCIUM-ACTIVATED POTASSIUM CHANNEL"/>
    <property type="match status" value="1"/>
</dbReference>
<reference evidence="4 5" key="1">
    <citation type="submission" date="2024-08" db="EMBL/GenBank/DDBJ databases">
        <title>Gnathostoma spinigerum genome.</title>
        <authorList>
            <person name="Gonzalez-Bertolin B."/>
            <person name="Monzon S."/>
            <person name="Zaballos A."/>
            <person name="Jimenez P."/>
            <person name="Dekumyoy P."/>
            <person name="Varona S."/>
            <person name="Cuesta I."/>
            <person name="Sumanam S."/>
            <person name="Adisakwattana P."/>
            <person name="Gasser R.B."/>
            <person name="Hernandez-Gonzalez A."/>
            <person name="Young N.D."/>
            <person name="Perteguer M.J."/>
        </authorList>
    </citation>
    <scope>NUCLEOTIDE SEQUENCE [LARGE SCALE GENOMIC DNA]</scope>
    <source>
        <strain evidence="4">AL3</strain>
        <tissue evidence="4">Liver</tissue>
    </source>
</reference>
<protein>
    <submittedName>
        <fullName evidence="4">Uncharacterized protein</fullName>
    </submittedName>
</protein>
<feature type="domain" description="Calmodulin-binding" evidence="2">
    <location>
        <begin position="176"/>
        <end position="231"/>
    </location>
</feature>
<keyword evidence="1" id="KW-0812">Transmembrane</keyword>
<feature type="transmembrane region" description="Helical" evidence="1">
    <location>
        <begin position="112"/>
        <end position="130"/>
    </location>
</feature>
<accession>A0ABD6EA03</accession>
<sequence>MLGAGETCLNHVFIPVDVLLSLPMFLRLYIAFRYLILHSAKFQDPGTKAMAGFNQVTVDFPFVVRSQLNERPLFIVTVSTAVLWLIMAWMLTQCERYCHPDDRSSYRHIGDFIWFEVVTFFSIGYGDVQVKTYCGRALAILTGIIGTMMSSLLIALVGRMMQLSLSERRVNQVIAESQLTTRYKNSAARVLQNTWRVIKQKRLVGAAEDNSSRPSLMRLRLGQRNFLRAITQ</sequence>
<dbReference type="Pfam" id="PF07885">
    <property type="entry name" value="Ion_trans_2"/>
    <property type="match status" value="1"/>
</dbReference>
<dbReference type="SUPFAM" id="SSF81324">
    <property type="entry name" value="Voltage-gated potassium channels"/>
    <property type="match status" value="1"/>
</dbReference>
<keyword evidence="1" id="KW-1133">Transmembrane helix</keyword>
<proteinExistence type="predicted"/>
<evidence type="ECO:0000313" key="5">
    <source>
        <dbReference type="Proteomes" id="UP001608902"/>
    </source>
</evidence>
<dbReference type="PRINTS" id="PR00169">
    <property type="entry name" value="KCHANNEL"/>
</dbReference>
<name>A0ABD6EA03_9BILA</name>
<evidence type="ECO:0000313" key="4">
    <source>
        <dbReference type="EMBL" id="MFH4976480.1"/>
    </source>
</evidence>
<evidence type="ECO:0000259" key="3">
    <source>
        <dbReference type="Pfam" id="PF07885"/>
    </source>
</evidence>
<dbReference type="Proteomes" id="UP001608902">
    <property type="component" value="Unassembled WGS sequence"/>
</dbReference>
<dbReference type="Pfam" id="PF02888">
    <property type="entry name" value="CaMBD"/>
    <property type="match status" value="1"/>
</dbReference>